<feature type="transmembrane region" description="Helical" evidence="8">
    <location>
        <begin position="102"/>
        <end position="120"/>
    </location>
</feature>
<dbReference type="PROSITE" id="PS00216">
    <property type="entry name" value="SUGAR_TRANSPORT_1"/>
    <property type="match status" value="1"/>
</dbReference>
<feature type="transmembrane region" description="Helical" evidence="8">
    <location>
        <begin position="390"/>
        <end position="412"/>
    </location>
</feature>
<dbReference type="PANTHER" id="PTHR43271:SF1">
    <property type="entry name" value="INNER MEMBRANE TRANSPORT PROTEIN YNFM"/>
    <property type="match status" value="1"/>
</dbReference>
<evidence type="ECO:0000256" key="3">
    <source>
        <dbReference type="ARBA" id="ARBA00022448"/>
    </source>
</evidence>
<dbReference type="PROSITE" id="PS50850">
    <property type="entry name" value="MFS"/>
    <property type="match status" value="1"/>
</dbReference>
<name>A0A6S7D3V5_9BURK</name>
<dbReference type="Pfam" id="PF07690">
    <property type="entry name" value="MFS_1"/>
    <property type="match status" value="2"/>
</dbReference>
<evidence type="ECO:0000256" key="1">
    <source>
        <dbReference type="ARBA" id="ARBA00004651"/>
    </source>
</evidence>
<keyword evidence="6 8" id="KW-1133">Transmembrane helix</keyword>
<dbReference type="GO" id="GO:0022857">
    <property type="term" value="F:transmembrane transporter activity"/>
    <property type="evidence" value="ECO:0007669"/>
    <property type="project" value="InterPro"/>
</dbReference>
<feature type="transmembrane region" description="Helical" evidence="8">
    <location>
        <begin position="281"/>
        <end position="298"/>
    </location>
</feature>
<keyword evidence="5 8" id="KW-0812">Transmembrane</keyword>
<dbReference type="AlphaFoldDB" id="A0A6S7D3V5"/>
<protein>
    <submittedName>
        <fullName evidence="10">Inner membrane transport protein YnfM</fullName>
    </submittedName>
</protein>
<evidence type="ECO:0000256" key="5">
    <source>
        <dbReference type="ARBA" id="ARBA00022692"/>
    </source>
</evidence>
<dbReference type="Gene3D" id="1.20.1250.20">
    <property type="entry name" value="MFS general substrate transporter like domains"/>
    <property type="match status" value="1"/>
</dbReference>
<feature type="transmembrane region" description="Helical" evidence="8">
    <location>
        <begin position="305"/>
        <end position="323"/>
    </location>
</feature>
<dbReference type="InterPro" id="IPR011701">
    <property type="entry name" value="MFS"/>
</dbReference>
<evidence type="ECO:0000256" key="4">
    <source>
        <dbReference type="ARBA" id="ARBA00022475"/>
    </source>
</evidence>
<dbReference type="CDD" id="cd17324">
    <property type="entry name" value="MFS_NepI_like"/>
    <property type="match status" value="1"/>
</dbReference>
<dbReference type="EMBL" id="CADIKM010000021">
    <property type="protein sequence ID" value="CAB3795240.1"/>
    <property type="molecule type" value="Genomic_DNA"/>
</dbReference>
<feature type="transmembrane region" description="Helical" evidence="8">
    <location>
        <begin position="70"/>
        <end position="90"/>
    </location>
</feature>
<evidence type="ECO:0000256" key="6">
    <source>
        <dbReference type="ARBA" id="ARBA00022989"/>
    </source>
</evidence>
<keyword evidence="4" id="KW-1003">Cell membrane</keyword>
<dbReference type="SUPFAM" id="SSF103473">
    <property type="entry name" value="MFS general substrate transporter"/>
    <property type="match status" value="1"/>
</dbReference>
<accession>A0A6S7D3V5</accession>
<keyword evidence="11" id="KW-1185">Reference proteome</keyword>
<comment type="subcellular location">
    <subcellularLocation>
        <location evidence="1">Cell membrane</location>
        <topology evidence="1">Multi-pass membrane protein</topology>
    </subcellularLocation>
</comment>
<organism evidence="10 11">
    <name type="scientific">Pararobbsia alpina</name>
    <dbReference type="NCBI Taxonomy" id="621374"/>
    <lineage>
        <taxon>Bacteria</taxon>
        <taxon>Pseudomonadati</taxon>
        <taxon>Pseudomonadota</taxon>
        <taxon>Betaproteobacteria</taxon>
        <taxon>Burkholderiales</taxon>
        <taxon>Burkholderiaceae</taxon>
        <taxon>Pararobbsia</taxon>
    </lineage>
</organism>
<feature type="transmembrane region" description="Helical" evidence="8">
    <location>
        <begin position="188"/>
        <end position="210"/>
    </location>
</feature>
<dbReference type="InterPro" id="IPR020846">
    <property type="entry name" value="MFS_dom"/>
</dbReference>
<evidence type="ECO:0000313" key="11">
    <source>
        <dbReference type="Proteomes" id="UP000494115"/>
    </source>
</evidence>
<reference evidence="10 11" key="1">
    <citation type="submission" date="2020-04" db="EMBL/GenBank/DDBJ databases">
        <authorList>
            <person name="De Canck E."/>
        </authorList>
    </citation>
    <scope>NUCLEOTIDE SEQUENCE [LARGE SCALE GENOMIC DNA]</scope>
    <source>
        <strain evidence="10 11">LMG 28138</strain>
    </source>
</reference>
<keyword evidence="7 8" id="KW-0472">Membrane</keyword>
<dbReference type="PANTHER" id="PTHR43271">
    <property type="entry name" value="BLL2771 PROTEIN"/>
    <property type="match status" value="1"/>
</dbReference>
<dbReference type="InterPro" id="IPR036259">
    <property type="entry name" value="MFS_trans_sf"/>
</dbReference>
<feature type="transmembrane region" description="Helical" evidence="8">
    <location>
        <begin position="329"/>
        <end position="352"/>
    </location>
</feature>
<gene>
    <name evidence="10" type="primary">ynfM</name>
    <name evidence="10" type="ORF">LMG28138_03837</name>
</gene>
<evidence type="ECO:0000313" key="10">
    <source>
        <dbReference type="EMBL" id="CAB3795240.1"/>
    </source>
</evidence>
<feature type="transmembrane region" description="Helical" evidence="8">
    <location>
        <begin position="161"/>
        <end position="182"/>
    </location>
</feature>
<feature type="transmembrane region" description="Helical" evidence="8">
    <location>
        <begin position="240"/>
        <end position="261"/>
    </location>
</feature>
<evidence type="ECO:0000259" key="9">
    <source>
        <dbReference type="PROSITE" id="PS50850"/>
    </source>
</evidence>
<feature type="transmembrane region" description="Helical" evidence="8">
    <location>
        <begin position="126"/>
        <end position="149"/>
    </location>
</feature>
<dbReference type="GO" id="GO:0005886">
    <property type="term" value="C:plasma membrane"/>
    <property type="evidence" value="ECO:0007669"/>
    <property type="project" value="UniProtKB-SubCell"/>
</dbReference>
<dbReference type="InterPro" id="IPR005829">
    <property type="entry name" value="Sugar_transporter_CS"/>
</dbReference>
<sequence>MKSNLHTIPPIDPVALGMGEPTPAWTARGTVAYQRISIALFLAGFATFSLLYCVQPLLPAFSSEFGIGAAQSSLALSLSTGLLAFSILCAGALSERAGRRGLMFASMTLAAVFNLVAAAAPSWHAILLARALEGFSLGGVPAVAMAYLAEEIHPNGLGLSMGLYVGGTAFGGMAGRVGMSIIAEYFSWRVAMTMIGVIDIAAAIAFVLLLPQSKNFVRTATFNGRQHMRSWGRHLSHPRLPIVFAIGCLVMGIFVTIYNYASFRLIAPPFNLTTTETGLIFSAYVFGIVASSWAGALADRLGRGPVLAAGSIIITLGLVLTLSHSLIAVITGIVVMTIGFFTAHSVASGWVGRMAQGAKGHASSLYLLAYYLGSSILGSAGGWFWQKHGWTSVIEFTCVLVAMSLGLSLVLWRKPVHFQPAST</sequence>
<evidence type="ECO:0000256" key="7">
    <source>
        <dbReference type="ARBA" id="ARBA00023136"/>
    </source>
</evidence>
<comment type="similarity">
    <text evidence="2">Belongs to the major facilitator superfamily.</text>
</comment>
<feature type="transmembrane region" description="Helical" evidence="8">
    <location>
        <begin position="38"/>
        <end position="58"/>
    </location>
</feature>
<keyword evidence="3" id="KW-0813">Transport</keyword>
<feature type="transmembrane region" description="Helical" evidence="8">
    <location>
        <begin position="364"/>
        <end position="384"/>
    </location>
</feature>
<proteinExistence type="inferred from homology"/>
<evidence type="ECO:0000256" key="8">
    <source>
        <dbReference type="SAM" id="Phobius"/>
    </source>
</evidence>
<evidence type="ECO:0000256" key="2">
    <source>
        <dbReference type="ARBA" id="ARBA00008335"/>
    </source>
</evidence>
<dbReference type="Proteomes" id="UP000494115">
    <property type="component" value="Unassembled WGS sequence"/>
</dbReference>
<feature type="domain" description="Major facilitator superfamily (MFS) profile" evidence="9">
    <location>
        <begin position="32"/>
        <end position="416"/>
    </location>
</feature>